<dbReference type="AlphaFoldDB" id="A0A1H6E305"/>
<gene>
    <name evidence="2" type="ORF">SAMN05444920_107444</name>
</gene>
<dbReference type="PANTHER" id="PTHR46825:SF9">
    <property type="entry name" value="BETA-LACTAMASE-RELATED DOMAIN-CONTAINING PROTEIN"/>
    <property type="match status" value="1"/>
</dbReference>
<organism evidence="2 3">
    <name type="scientific">Nonomuraea solani</name>
    <dbReference type="NCBI Taxonomy" id="1144553"/>
    <lineage>
        <taxon>Bacteria</taxon>
        <taxon>Bacillati</taxon>
        <taxon>Actinomycetota</taxon>
        <taxon>Actinomycetes</taxon>
        <taxon>Streptosporangiales</taxon>
        <taxon>Streptosporangiaceae</taxon>
        <taxon>Nonomuraea</taxon>
    </lineage>
</organism>
<feature type="domain" description="Beta-lactamase-related" evidence="1">
    <location>
        <begin position="10"/>
        <end position="310"/>
    </location>
</feature>
<name>A0A1H6E305_9ACTN</name>
<dbReference type="PANTHER" id="PTHR46825">
    <property type="entry name" value="D-ALANYL-D-ALANINE-CARBOXYPEPTIDASE/ENDOPEPTIDASE AMPH"/>
    <property type="match status" value="1"/>
</dbReference>
<accession>A0A1H6E305</accession>
<evidence type="ECO:0000259" key="1">
    <source>
        <dbReference type="Pfam" id="PF00144"/>
    </source>
</evidence>
<dbReference type="Gene3D" id="3.40.710.10">
    <property type="entry name" value="DD-peptidase/beta-lactamase superfamily"/>
    <property type="match status" value="1"/>
</dbReference>
<dbReference type="OrthoDB" id="3171327at2"/>
<sequence>MGGTVDGLTARHAGVVVAAVAGASTEIQGSGSYGAGTLFEIGSVTKVFTALTLARLVVAGTAGLDEPLAALLPEGTRVPSRDGAEIKLRHLAGHTSGLPRLPKGMLLEALLRPSKPDPYAHCTAGFLLDGLSRTRLGATPGRRFRYSNLGAGLLGLALAHRSGTDYETLVTREICAPLGMADTGIADRQGRLVQGHDRRKRPVAPWHLADLAGAGGLRSTAADLVTFVRAQLAPEPGGLADAIRLSHEVEHRASPFSWVHLGWMGLRSHPKQGGGLLIWHNGRIGGFSSFVGFNPEKEVAVIILSDTHRSVDTPGLDLIRRLESLR</sequence>
<proteinExistence type="predicted"/>
<dbReference type="Pfam" id="PF00144">
    <property type="entry name" value="Beta-lactamase"/>
    <property type="match status" value="1"/>
</dbReference>
<dbReference type="InterPro" id="IPR001466">
    <property type="entry name" value="Beta-lactam-related"/>
</dbReference>
<dbReference type="Proteomes" id="UP000236732">
    <property type="component" value="Unassembled WGS sequence"/>
</dbReference>
<dbReference type="EMBL" id="FNVT01000007">
    <property type="protein sequence ID" value="SEG92078.1"/>
    <property type="molecule type" value="Genomic_DNA"/>
</dbReference>
<dbReference type="SUPFAM" id="SSF56601">
    <property type="entry name" value="beta-lactamase/transpeptidase-like"/>
    <property type="match status" value="1"/>
</dbReference>
<protein>
    <submittedName>
        <fullName evidence="2">CubicO group peptidase, beta-lactamase class C family</fullName>
    </submittedName>
</protein>
<dbReference type="RefSeq" id="WP_160150403.1">
    <property type="nucleotide sequence ID" value="NZ_FNVT01000007.1"/>
</dbReference>
<reference evidence="2 3" key="1">
    <citation type="submission" date="2016-10" db="EMBL/GenBank/DDBJ databases">
        <authorList>
            <person name="de Groot N.N."/>
        </authorList>
    </citation>
    <scope>NUCLEOTIDE SEQUENCE [LARGE SCALE GENOMIC DNA]</scope>
    <source>
        <strain evidence="2 3">CGMCC 4.7037</strain>
    </source>
</reference>
<evidence type="ECO:0000313" key="3">
    <source>
        <dbReference type="Proteomes" id="UP000236732"/>
    </source>
</evidence>
<keyword evidence="3" id="KW-1185">Reference proteome</keyword>
<dbReference type="InterPro" id="IPR012338">
    <property type="entry name" value="Beta-lactam/transpept-like"/>
</dbReference>
<dbReference type="InterPro" id="IPR050491">
    <property type="entry name" value="AmpC-like"/>
</dbReference>
<evidence type="ECO:0000313" key="2">
    <source>
        <dbReference type="EMBL" id="SEG92078.1"/>
    </source>
</evidence>